<feature type="region of interest" description="Disordered" evidence="1">
    <location>
        <begin position="66"/>
        <end position="90"/>
    </location>
</feature>
<protein>
    <submittedName>
        <fullName evidence="3">YncE family protein</fullName>
    </submittedName>
</protein>
<dbReference type="Gene3D" id="2.130.10.10">
    <property type="entry name" value="YVTN repeat-like/Quinoprotein amine dehydrogenase"/>
    <property type="match status" value="1"/>
</dbReference>
<evidence type="ECO:0000313" key="3">
    <source>
        <dbReference type="EMBL" id="MFM9652301.1"/>
    </source>
</evidence>
<accession>A0ABW9IWG7</accession>
<keyword evidence="2" id="KW-0472">Membrane</keyword>
<dbReference type="Proteomes" id="UP001631993">
    <property type="component" value="Unassembled WGS sequence"/>
</dbReference>
<dbReference type="SUPFAM" id="SSF50969">
    <property type="entry name" value="YVTN repeat-like/Quinoprotein amine dehydrogenase"/>
    <property type="match status" value="1"/>
</dbReference>
<feature type="transmembrane region" description="Helical" evidence="2">
    <location>
        <begin position="41"/>
        <end position="61"/>
    </location>
</feature>
<sequence>MNVEDLVRDSLRELAVEEASAGPGFTDRVLAVRRRRRTHRLVSVAAATAAVVAVAVAVPMLKDGRDDVRPASVTQGGGISAHPDQSPPSGLIAAGRSALAAYYTTALVAKNEKEATLERTYWLLDPDTGKYEKDTRWSFVAVAPGLKTAAVLERTLPAARIGLLDLATGEVERWIPVGKGVAGLAFSNDGTELVATTYSEHPDPLEKPGNAEGSEGEWTSTHKVSRTGFLLLDLAGRDGGVWHPVASSSAGGRADFAFTRDGQHLFATGGGLVTLVRPTFYDLSGKETAAPANEKHLRWDVPARLSPNGRLAALGLAEEYQPAIVPEAGSLPGRSYSLIKDPLTGKEITKVRGAELLAWADDQRLIAWERTTGEDETYKDRLVLVTIGSDRVVPLSGVREHPETGQEPWEPVFAAR</sequence>
<organism evidence="3 4">
    <name type="scientific">Streptomyces galilaeus</name>
    <dbReference type="NCBI Taxonomy" id="33899"/>
    <lineage>
        <taxon>Bacteria</taxon>
        <taxon>Bacillati</taxon>
        <taxon>Actinomycetota</taxon>
        <taxon>Actinomycetes</taxon>
        <taxon>Kitasatosporales</taxon>
        <taxon>Streptomycetaceae</taxon>
        <taxon>Streptomyces</taxon>
    </lineage>
</organism>
<reference evidence="3 4" key="1">
    <citation type="submission" date="2024-12" db="EMBL/GenBank/DDBJ databases">
        <title>Forecasting of Potato common scab and diversities of Pathogenic streptomyces spp. in china.</title>
        <authorList>
            <person name="Handique U."/>
            <person name="Wu J."/>
        </authorList>
    </citation>
    <scope>NUCLEOTIDE SEQUENCE [LARGE SCALE GENOMIC DNA]</scope>
    <source>
        <strain evidence="3 4">ZRIMU1585</strain>
    </source>
</reference>
<gene>
    <name evidence="3" type="ORF">ACKI1S_39965</name>
</gene>
<keyword evidence="4" id="KW-1185">Reference proteome</keyword>
<feature type="region of interest" description="Disordered" evidence="1">
    <location>
        <begin position="200"/>
        <end position="219"/>
    </location>
</feature>
<comment type="caution">
    <text evidence="3">The sequence shown here is derived from an EMBL/GenBank/DDBJ whole genome shotgun (WGS) entry which is preliminary data.</text>
</comment>
<dbReference type="InterPro" id="IPR011044">
    <property type="entry name" value="Quino_amine_DH_bsu"/>
</dbReference>
<dbReference type="RefSeq" id="WP_369277939.1">
    <property type="nucleotide sequence ID" value="NZ_JBJVMW010000040.1"/>
</dbReference>
<proteinExistence type="predicted"/>
<keyword evidence="2" id="KW-0812">Transmembrane</keyword>
<evidence type="ECO:0000256" key="1">
    <source>
        <dbReference type="SAM" id="MobiDB-lite"/>
    </source>
</evidence>
<evidence type="ECO:0000256" key="2">
    <source>
        <dbReference type="SAM" id="Phobius"/>
    </source>
</evidence>
<keyword evidence="2" id="KW-1133">Transmembrane helix</keyword>
<dbReference type="InterPro" id="IPR015943">
    <property type="entry name" value="WD40/YVTN_repeat-like_dom_sf"/>
</dbReference>
<name>A0ABW9IWG7_STRGJ</name>
<evidence type="ECO:0000313" key="4">
    <source>
        <dbReference type="Proteomes" id="UP001631993"/>
    </source>
</evidence>
<dbReference type="EMBL" id="JBJVNE010000027">
    <property type="protein sequence ID" value="MFM9652301.1"/>
    <property type="molecule type" value="Genomic_DNA"/>
</dbReference>